<evidence type="ECO:0000313" key="7">
    <source>
        <dbReference type="Proteomes" id="UP000295008"/>
    </source>
</evidence>
<proteinExistence type="predicted"/>
<dbReference type="SUPFAM" id="SSF46689">
    <property type="entry name" value="Homeodomain-like"/>
    <property type="match status" value="1"/>
</dbReference>
<dbReference type="PROSITE" id="PS50977">
    <property type="entry name" value="HTH_TETR_2"/>
    <property type="match status" value="1"/>
</dbReference>
<evidence type="ECO:0000256" key="4">
    <source>
        <dbReference type="PROSITE-ProRule" id="PRU00335"/>
    </source>
</evidence>
<keyword evidence="3" id="KW-0804">Transcription</keyword>
<dbReference type="InterPro" id="IPR050109">
    <property type="entry name" value="HTH-type_TetR-like_transc_reg"/>
</dbReference>
<dbReference type="EMBL" id="SLUN01000001">
    <property type="protein sequence ID" value="TCL76959.1"/>
    <property type="molecule type" value="Genomic_DNA"/>
</dbReference>
<dbReference type="Pfam" id="PF17918">
    <property type="entry name" value="TetR_C_15"/>
    <property type="match status" value="1"/>
</dbReference>
<keyword evidence="1" id="KW-0805">Transcription regulation</keyword>
<dbReference type="InterPro" id="IPR001647">
    <property type="entry name" value="HTH_TetR"/>
</dbReference>
<dbReference type="GO" id="GO:0000976">
    <property type="term" value="F:transcription cis-regulatory region binding"/>
    <property type="evidence" value="ECO:0007669"/>
    <property type="project" value="TreeGrafter"/>
</dbReference>
<dbReference type="InterPro" id="IPR041669">
    <property type="entry name" value="TetR_C_15"/>
</dbReference>
<dbReference type="GO" id="GO:0003700">
    <property type="term" value="F:DNA-binding transcription factor activity"/>
    <property type="evidence" value="ECO:0007669"/>
    <property type="project" value="TreeGrafter"/>
</dbReference>
<gene>
    <name evidence="6" type="ORF">EDC14_1001244</name>
</gene>
<dbReference type="AlphaFoldDB" id="A0A4R1SBZ9"/>
<feature type="DNA-binding region" description="H-T-H motif" evidence="4">
    <location>
        <begin position="35"/>
        <end position="54"/>
    </location>
</feature>
<dbReference type="Pfam" id="PF00440">
    <property type="entry name" value="TetR_N"/>
    <property type="match status" value="1"/>
</dbReference>
<dbReference type="RefSeq" id="WP_132012347.1">
    <property type="nucleotide sequence ID" value="NZ_SLUN01000001.1"/>
</dbReference>
<feature type="domain" description="HTH tetR-type" evidence="5">
    <location>
        <begin position="12"/>
        <end position="72"/>
    </location>
</feature>
<dbReference type="Proteomes" id="UP000295008">
    <property type="component" value="Unassembled WGS sequence"/>
</dbReference>
<keyword evidence="2 4" id="KW-0238">DNA-binding</keyword>
<organism evidence="6 7">
    <name type="scientific">Hydrogenispora ethanolica</name>
    <dbReference type="NCBI Taxonomy" id="1082276"/>
    <lineage>
        <taxon>Bacteria</taxon>
        <taxon>Bacillati</taxon>
        <taxon>Bacillota</taxon>
        <taxon>Hydrogenispora</taxon>
    </lineage>
</organism>
<dbReference type="Gene3D" id="1.10.10.60">
    <property type="entry name" value="Homeodomain-like"/>
    <property type="match status" value="1"/>
</dbReference>
<evidence type="ECO:0000259" key="5">
    <source>
        <dbReference type="PROSITE" id="PS50977"/>
    </source>
</evidence>
<evidence type="ECO:0000256" key="2">
    <source>
        <dbReference type="ARBA" id="ARBA00023125"/>
    </source>
</evidence>
<keyword evidence="7" id="KW-1185">Reference proteome</keyword>
<dbReference type="PANTHER" id="PTHR30055">
    <property type="entry name" value="HTH-TYPE TRANSCRIPTIONAL REGULATOR RUTR"/>
    <property type="match status" value="1"/>
</dbReference>
<comment type="caution">
    <text evidence="6">The sequence shown here is derived from an EMBL/GenBank/DDBJ whole genome shotgun (WGS) entry which is preliminary data.</text>
</comment>
<dbReference type="Gene3D" id="1.10.357.10">
    <property type="entry name" value="Tetracycline Repressor, domain 2"/>
    <property type="match status" value="1"/>
</dbReference>
<evidence type="ECO:0000256" key="3">
    <source>
        <dbReference type="ARBA" id="ARBA00023163"/>
    </source>
</evidence>
<evidence type="ECO:0000313" key="6">
    <source>
        <dbReference type="EMBL" id="TCL76959.1"/>
    </source>
</evidence>
<accession>A0A4R1SBZ9</accession>
<reference evidence="6 7" key="1">
    <citation type="submission" date="2019-03" db="EMBL/GenBank/DDBJ databases">
        <title>Genomic Encyclopedia of Type Strains, Phase IV (KMG-IV): sequencing the most valuable type-strain genomes for metagenomic binning, comparative biology and taxonomic classification.</title>
        <authorList>
            <person name="Goeker M."/>
        </authorList>
    </citation>
    <scope>NUCLEOTIDE SEQUENCE [LARGE SCALE GENOMIC DNA]</scope>
    <source>
        <strain evidence="6 7">LX-B</strain>
    </source>
</reference>
<dbReference type="OrthoDB" id="9812484at2"/>
<name>A0A4R1SBZ9_HYDET</name>
<protein>
    <submittedName>
        <fullName evidence="6">TetR family transcriptional regulator</fullName>
    </submittedName>
</protein>
<evidence type="ECO:0000256" key="1">
    <source>
        <dbReference type="ARBA" id="ARBA00023015"/>
    </source>
</evidence>
<sequence>MNTRVPQQQRGIQTKQQIIEAAMRLFSQKGFHGTNTKEIARAAGVATGCFYAYFGDKKAVFMEALTLYFAQFHQIAQEQIARLSTAGAGQKPFFKEMIRSFLKAHGVFKDFHHELTAMYYTDPAVLQLVAAYDAACIGYISRYLTGIQAQLRVTDLEAAAKVVYWSIHSVVDAIAFTAAPNEAQLVDALADMIESYLFAPSGTPAAQGVRPDDSLSPGG</sequence>
<dbReference type="PANTHER" id="PTHR30055:SF234">
    <property type="entry name" value="HTH-TYPE TRANSCRIPTIONAL REGULATOR BETI"/>
    <property type="match status" value="1"/>
</dbReference>
<dbReference type="PRINTS" id="PR00455">
    <property type="entry name" value="HTHTETR"/>
</dbReference>
<dbReference type="InterPro" id="IPR009057">
    <property type="entry name" value="Homeodomain-like_sf"/>
</dbReference>